<dbReference type="EMBL" id="AABGUK010000002">
    <property type="protein sequence ID" value="EAH4241787.1"/>
    <property type="molecule type" value="Genomic_DNA"/>
</dbReference>
<dbReference type="Proteomes" id="UP000365297">
    <property type="component" value="Unassembled WGS sequence"/>
</dbReference>
<dbReference type="EMBL" id="AABEKY010000001">
    <property type="protein sequence ID" value="EAG9386200.1"/>
    <property type="molecule type" value="Genomic_DNA"/>
</dbReference>
<gene>
    <name evidence="2" type="ORF">ARY78_07665</name>
    <name evidence="4" type="ORF">CA369_06010</name>
    <name evidence="5" type="ORF">CW845_01655</name>
    <name evidence="3" type="ORF">DQ70_03855</name>
    <name evidence="11" type="ORF">DYZ80_02064</name>
    <name evidence="6" type="ORF">E5F58_07165</name>
    <name evidence="7" type="ORF">F6515_02445</name>
    <name evidence="8" type="ORF">FV747_09955</name>
    <name evidence="9" type="ORF">GHH22_01760</name>
    <name evidence="10" type="ORF">HZJ64_12305</name>
</gene>
<dbReference type="Proteomes" id="UP000489121">
    <property type="component" value="Unassembled WGS sequence"/>
</dbReference>
<reference evidence="13 14" key="3">
    <citation type="submission" date="2018-06" db="EMBL/GenBank/DDBJ databases">
        <authorList>
            <consortium name="GenomeTrakr: Next Generation Sequencing Network for Food Pathogen Tracability"/>
        </authorList>
    </citation>
    <scope>NUCLEOTIDE SEQUENCE [LARGE SCALE GENOMIC DNA]</scope>
    <source>
        <strain evidence="3 14">CFSAN008042</strain>
        <strain evidence="4 19">CFSAN063727</strain>
        <strain evidence="2 13">FDA00007096</strain>
        <strain evidence="6 18">LS1344</strain>
    </source>
</reference>
<name>A0A0B8R4F9_LISMN</name>
<dbReference type="Proteomes" id="UP000528151">
    <property type="component" value="Unassembled WGS sequence"/>
</dbReference>
<dbReference type="EMBL" id="AAAIXK010000003">
    <property type="protein sequence ID" value="EAC5550302.1"/>
    <property type="molecule type" value="Genomic_DNA"/>
</dbReference>
<evidence type="ECO:0000313" key="18">
    <source>
        <dbReference type="Proteomes" id="UP000527632"/>
    </source>
</evidence>
<dbReference type="KEGG" id="lmok:CQ02_10990"/>
<dbReference type="KEGG" id="lmv:Y193_04915"/>
<evidence type="ECO:0000313" key="7">
    <source>
        <dbReference type="EMBL" id="ECY9781846.1"/>
    </source>
</evidence>
<evidence type="ECO:0000313" key="20">
    <source>
        <dbReference type="Proteomes" id="UP000544530"/>
    </source>
</evidence>
<evidence type="ECO:0000313" key="5">
    <source>
        <dbReference type="EMBL" id="EAG9386200.1"/>
    </source>
</evidence>
<dbReference type="Proteomes" id="UP000522199">
    <property type="component" value="Unassembled WGS sequence"/>
</dbReference>
<comment type="caution">
    <text evidence="5">The sequence shown here is derived from an EMBL/GenBank/DDBJ whole genome shotgun (WGS) entry which is preliminary data.</text>
</comment>
<reference evidence="9" key="7">
    <citation type="submission" date="2019-10" db="EMBL/GenBank/DDBJ databases">
        <authorList>
            <consortium name="NCBI Pathogen Detection Project"/>
        </authorList>
    </citation>
    <scope>NUCLEOTIDE SEQUENCE</scope>
    <source>
        <strain evidence="9">09CEB371LM</strain>
    </source>
</reference>
<dbReference type="EMBL" id="AALGDA010000004">
    <property type="protein sequence ID" value="ECY9781846.1"/>
    <property type="molecule type" value="Genomic_DNA"/>
</dbReference>
<evidence type="ECO:0000313" key="3">
    <source>
        <dbReference type="EMBL" id="EAC7479816.1"/>
    </source>
</evidence>
<accession>A0A0B8R4F9</accession>
<dbReference type="Proteomes" id="UP000840039">
    <property type="component" value="Unassembled WGS sequence"/>
</dbReference>
<dbReference type="InterPro" id="IPR048799">
    <property type="entry name" value="P68_RBP_TagC-like_beta-prop"/>
</dbReference>
<evidence type="ECO:0000313" key="11">
    <source>
        <dbReference type="EMBL" id="RKA07690.1"/>
    </source>
</evidence>
<evidence type="ECO:0000313" key="6">
    <source>
        <dbReference type="EMBL" id="EAH4241787.1"/>
    </source>
</evidence>
<dbReference type="EMBL" id="AABBZO010000005">
    <property type="protein sequence ID" value="EAG4461835.1"/>
    <property type="molecule type" value="Genomic_DNA"/>
</dbReference>
<evidence type="ECO:0000313" key="15">
    <source>
        <dbReference type="Proteomes" id="UP000467536"/>
    </source>
</evidence>
<dbReference type="EMBL" id="QXLS01000004">
    <property type="protein sequence ID" value="RKA07690.1"/>
    <property type="molecule type" value="Genomic_DNA"/>
</dbReference>
<reference evidence="10 20" key="8">
    <citation type="submission" date="2020-06" db="EMBL/GenBank/DDBJ databases">
        <title>Two Listeria outbreaks in Switzerland in 2018 and 2020.</title>
        <authorList>
            <person name="Stevens M.J.A."/>
            <person name="Bloemberg G."/>
            <person name="Nusch-Inderbinnen M."/>
            <person name="Stephan R."/>
        </authorList>
    </citation>
    <scope>NUCLEOTIDE SEQUENCE [LARGE SCALE GENOMIC DNA]</scope>
    <source>
        <strain evidence="10 20">N18-0707</strain>
    </source>
</reference>
<evidence type="ECO:0000313" key="4">
    <source>
        <dbReference type="EMBL" id="EAG4461835.1"/>
    </source>
</evidence>
<protein>
    <submittedName>
        <fullName evidence="5">Teichoic acid biosynthesis protein</fullName>
    </submittedName>
</protein>
<reference evidence="8 15" key="5">
    <citation type="submission" date="2019-08" db="EMBL/GenBank/DDBJ databases">
        <authorList>
            <person name="Ashton P.M."/>
            <person name="Dallman T."/>
            <person name="Nair S."/>
            <person name="De Pinna E."/>
            <person name="Peters T."/>
            <person name="Grant K."/>
        </authorList>
    </citation>
    <scope>NUCLEOTIDE SEQUENCE [LARGE SCALE GENOMIC DNA]</scope>
    <source>
        <strain evidence="8 15">788324</strain>
    </source>
</reference>
<evidence type="ECO:0000313" key="2">
    <source>
        <dbReference type="EMBL" id="EAC5550302.1"/>
    </source>
</evidence>
<dbReference type="Proteomes" id="UP000368512">
    <property type="component" value="Unassembled WGS sequence"/>
</dbReference>
<reference evidence="9" key="2">
    <citation type="journal article" date="2018" name="Genome Biol.">
        <title>SKESA: strategic k-mer extension for scrupulous assemblies.</title>
        <authorList>
            <person name="Souvorov A."/>
            <person name="Agarwala R."/>
            <person name="Lipman D.J."/>
        </authorList>
    </citation>
    <scope>NUCLEOTIDE SEQUENCE [LARGE SCALE GENOMIC DNA]</scope>
    <source>
        <strain evidence="9">09CEB371LM</strain>
    </source>
</reference>
<evidence type="ECO:0000259" key="1">
    <source>
        <dbReference type="Pfam" id="PF21311"/>
    </source>
</evidence>
<evidence type="ECO:0000313" key="16">
    <source>
        <dbReference type="Proteomes" id="UP000489121"/>
    </source>
</evidence>
<evidence type="ECO:0000313" key="12">
    <source>
        <dbReference type="Proteomes" id="UP000272537"/>
    </source>
</evidence>
<evidence type="ECO:0000313" key="9">
    <source>
        <dbReference type="EMBL" id="HAA8051886.1"/>
    </source>
</evidence>
<evidence type="ECO:0000313" key="10">
    <source>
        <dbReference type="EMBL" id="NYA02619.1"/>
    </source>
</evidence>
<evidence type="ECO:0000313" key="17">
    <source>
        <dbReference type="Proteomes" id="UP000522199"/>
    </source>
</evidence>
<proteinExistence type="predicted"/>
<dbReference type="RefSeq" id="WP_003724544.1">
    <property type="nucleotide sequence ID" value="NC_021825.2"/>
</dbReference>
<dbReference type="Proteomes" id="UP000544530">
    <property type="component" value="Unassembled WGS sequence"/>
</dbReference>
<dbReference type="Proteomes" id="UP000527632">
    <property type="component" value="Unassembled WGS sequence"/>
</dbReference>
<feature type="domain" description="P68 RBP/TagC-like beta-propeller" evidence="1">
    <location>
        <begin position="28"/>
        <end position="282"/>
    </location>
</feature>
<dbReference type="Pfam" id="PF21311">
    <property type="entry name" value="Phage_RBD_prop"/>
    <property type="match status" value="1"/>
</dbReference>
<dbReference type="EMBL" id="DAAEEB010000001">
    <property type="protein sequence ID" value="HAA8051886.1"/>
    <property type="molecule type" value="Genomic_DNA"/>
</dbReference>
<sequence>MANLKVIENEATILASIPKHNVDYNARVMQSVSVDYERDMIYWTQQYSGKKMTDAGAGESYNITRTDLKGNYIDQMWCLNGGHGTNIALDYNLESKKMHIWSAYKINNKWEVVCYPYESNKILKGTESSIFISKVESGSYNRISGDLKNDMLVFHSGGDPKTFNIRIVRASSVREGKLEVLYKVKATEANDAYVYQGCALDFPYLYTASGTGGVEEPKQLTCVDIVTGKRVYQTTFKFNTKAMQTTESNFAEPENVCVYYKNNQKHIVVGYALGGAGNRMNRAFDLVENNSENIETEIESLRNLIISRKRTEVIFDQSTKGDMTTNFKLRETLNNFDIIQVVLESGGGYTTASRLVSPKLFEASKSFIFASSNIGDTSGNNVDMYEYAANFNDDLTSFKNDRAVKIEVSNNGTVRGNITNMGIKKIYGIVL</sequence>
<dbReference type="EMBL" id="JACAVN010000009">
    <property type="protein sequence ID" value="NYA02619.1"/>
    <property type="molecule type" value="Genomic_DNA"/>
</dbReference>
<reference evidence="5 17" key="4">
    <citation type="submission" date="2019-04" db="EMBL/GenBank/DDBJ databases">
        <authorList>
            <consortium name="GenomeTrakr network: Whole genome sequencing for foodborne pathogen traceback"/>
        </authorList>
    </citation>
    <scope>NUCLEOTIDE SEQUENCE [LARGE SCALE GENOMIC DNA]</scope>
    <source>
        <strain evidence="5 17">CFSAN072474</strain>
    </source>
</reference>
<dbReference type="AlphaFoldDB" id="A0A0B8R4F9"/>
<reference evidence="11 12" key="1">
    <citation type="journal article" date="2018" name="BMC Genomics">
        <title>Genes significantly associated with lineage II food isolates of Listeria monocytogenes.</title>
        <authorList>
            <person name="Pirone-Davies C."/>
            <person name="Chen Y."/>
            <person name="Pightling A."/>
            <person name="Ryan G."/>
            <person name="Wang Y."/>
            <person name="Yao K."/>
            <person name="Hoffmann M."/>
            <person name="Allard M.W."/>
        </authorList>
    </citation>
    <scope>NUCLEOTIDE SEQUENCE [LARGE SCALE GENOMIC DNA]</scope>
    <source>
        <strain evidence="11 12">PNUSAL000550</strain>
    </source>
</reference>
<reference evidence="7 16" key="6">
    <citation type="submission" date="2019-09" db="EMBL/GenBank/DDBJ databases">
        <authorList>
            <consortium name="PulseNet: The National Subtyping Network for Foodborne Disease Surveillance"/>
            <person name="Tarr C.L."/>
            <person name="Trees E."/>
            <person name="Katz L.S."/>
            <person name="Carleton-Romer H.A."/>
            <person name="Stroika S."/>
            <person name="Kucerova Z."/>
            <person name="Roache K.F."/>
            <person name="Sabol A.L."/>
            <person name="Besser J."/>
            <person name="Gerner-Smidt P."/>
        </authorList>
    </citation>
    <scope>NUCLEOTIDE SEQUENCE [LARGE SCALE GENOMIC DNA]</scope>
    <source>
        <strain evidence="7 16">PNUSAL005692</strain>
    </source>
</reference>
<dbReference type="EMBL" id="AANEHK010000008">
    <property type="protein sequence ID" value="EDO0986315.1"/>
    <property type="molecule type" value="Genomic_DNA"/>
</dbReference>
<dbReference type="Proteomes" id="UP000272537">
    <property type="component" value="Unassembled WGS sequence"/>
</dbReference>
<dbReference type="Proteomes" id="UP000467536">
    <property type="component" value="Unassembled WGS sequence"/>
</dbReference>
<organism evidence="5 17">
    <name type="scientific">Listeria monocytogenes</name>
    <dbReference type="NCBI Taxonomy" id="1639"/>
    <lineage>
        <taxon>Bacteria</taxon>
        <taxon>Bacillati</taxon>
        <taxon>Bacillota</taxon>
        <taxon>Bacilli</taxon>
        <taxon>Bacillales</taxon>
        <taxon>Listeriaceae</taxon>
        <taxon>Listeria</taxon>
    </lineage>
</organism>
<dbReference type="EMBL" id="AAAJWF010000002">
    <property type="protein sequence ID" value="EAC7479816.1"/>
    <property type="molecule type" value="Genomic_DNA"/>
</dbReference>
<evidence type="ECO:0000313" key="19">
    <source>
        <dbReference type="Proteomes" id="UP000528151"/>
    </source>
</evidence>
<evidence type="ECO:0000313" key="14">
    <source>
        <dbReference type="Proteomes" id="UP000368512"/>
    </source>
</evidence>
<evidence type="ECO:0000313" key="13">
    <source>
        <dbReference type="Proteomes" id="UP000365297"/>
    </source>
</evidence>
<evidence type="ECO:0000313" key="8">
    <source>
        <dbReference type="EMBL" id="EDO0986315.1"/>
    </source>
</evidence>